<name>A0ABX0H008_9ACTN</name>
<evidence type="ECO:0000259" key="1">
    <source>
        <dbReference type="Pfam" id="PF26136"/>
    </source>
</evidence>
<protein>
    <recommendedName>
        <fullName evidence="1">SCO6045-like C-terminal domain-containing protein</fullName>
    </recommendedName>
</protein>
<gene>
    <name evidence="2" type="ORF">G9H71_22580</name>
</gene>
<dbReference type="EMBL" id="JAANNP010000218">
    <property type="protein sequence ID" value="NHC16573.1"/>
    <property type="molecule type" value="Genomic_DNA"/>
</dbReference>
<reference evidence="2 3" key="1">
    <citation type="submission" date="2020-03" db="EMBL/GenBank/DDBJ databases">
        <title>Two novel Motilibacter sp.</title>
        <authorList>
            <person name="Liu S."/>
        </authorList>
    </citation>
    <scope>NUCLEOTIDE SEQUENCE [LARGE SCALE GENOMIC DNA]</scope>
    <source>
        <strain evidence="2 3">E257</strain>
    </source>
</reference>
<proteinExistence type="predicted"/>
<evidence type="ECO:0000313" key="2">
    <source>
        <dbReference type="EMBL" id="NHC16573.1"/>
    </source>
</evidence>
<keyword evidence="3" id="KW-1185">Reference proteome</keyword>
<dbReference type="Proteomes" id="UP000800981">
    <property type="component" value="Unassembled WGS sequence"/>
</dbReference>
<accession>A0ABX0H008</accession>
<dbReference type="InterPro" id="IPR058711">
    <property type="entry name" value="SCO6045-like_C"/>
</dbReference>
<dbReference type="Pfam" id="PF26136">
    <property type="entry name" value="SCO6045_C"/>
    <property type="match status" value="1"/>
</dbReference>
<sequence>MTDPADIDAARRRLARAEAGLLDALVAAGPVPDGFDAERVRIQARALVAKRREVACLVSPGLAAAVGPRFRELFDAYARASPKPAGGARADVAAFVQTLPRDLRPRPARRWLRRRLRPAILKHR</sequence>
<evidence type="ECO:0000313" key="3">
    <source>
        <dbReference type="Proteomes" id="UP000800981"/>
    </source>
</evidence>
<feature type="domain" description="SCO6045-like C-terminal" evidence="1">
    <location>
        <begin position="15"/>
        <end position="99"/>
    </location>
</feature>
<comment type="caution">
    <text evidence="2">The sequence shown here is derived from an EMBL/GenBank/DDBJ whole genome shotgun (WGS) entry which is preliminary data.</text>
</comment>
<organism evidence="2 3">
    <name type="scientific">Motilibacter deserti</name>
    <dbReference type="NCBI Taxonomy" id="2714956"/>
    <lineage>
        <taxon>Bacteria</taxon>
        <taxon>Bacillati</taxon>
        <taxon>Actinomycetota</taxon>
        <taxon>Actinomycetes</taxon>
        <taxon>Motilibacterales</taxon>
        <taxon>Motilibacteraceae</taxon>
        <taxon>Motilibacter</taxon>
    </lineage>
</organism>